<evidence type="ECO:0000313" key="1">
    <source>
        <dbReference type="EMBL" id="KAI3771145.1"/>
    </source>
</evidence>
<reference evidence="1 2" key="2">
    <citation type="journal article" date="2022" name="Mol. Ecol. Resour.">
        <title>The genomes of chicory, endive, great burdock and yacon provide insights into Asteraceae paleo-polyploidization history and plant inulin production.</title>
        <authorList>
            <person name="Fan W."/>
            <person name="Wang S."/>
            <person name="Wang H."/>
            <person name="Wang A."/>
            <person name="Jiang F."/>
            <person name="Liu H."/>
            <person name="Zhao H."/>
            <person name="Xu D."/>
            <person name="Zhang Y."/>
        </authorList>
    </citation>
    <scope>NUCLEOTIDE SEQUENCE [LARGE SCALE GENOMIC DNA]</scope>
    <source>
        <strain evidence="2">cv. Niubang</strain>
    </source>
</reference>
<gene>
    <name evidence="1" type="ORF">L6452_02303</name>
</gene>
<comment type="caution">
    <text evidence="1">The sequence shown here is derived from an EMBL/GenBank/DDBJ whole genome shotgun (WGS) entry which is preliminary data.</text>
</comment>
<proteinExistence type="predicted"/>
<protein>
    <submittedName>
        <fullName evidence="1">Uncharacterized protein</fullName>
    </submittedName>
</protein>
<keyword evidence="2" id="KW-1185">Reference proteome</keyword>
<organism evidence="1 2">
    <name type="scientific">Arctium lappa</name>
    <name type="common">Greater burdock</name>
    <name type="synonym">Lappa major</name>
    <dbReference type="NCBI Taxonomy" id="4217"/>
    <lineage>
        <taxon>Eukaryota</taxon>
        <taxon>Viridiplantae</taxon>
        <taxon>Streptophyta</taxon>
        <taxon>Embryophyta</taxon>
        <taxon>Tracheophyta</taxon>
        <taxon>Spermatophyta</taxon>
        <taxon>Magnoliopsida</taxon>
        <taxon>eudicotyledons</taxon>
        <taxon>Gunneridae</taxon>
        <taxon>Pentapetalae</taxon>
        <taxon>asterids</taxon>
        <taxon>campanulids</taxon>
        <taxon>Asterales</taxon>
        <taxon>Asteraceae</taxon>
        <taxon>Carduoideae</taxon>
        <taxon>Cardueae</taxon>
        <taxon>Arctiinae</taxon>
        <taxon>Arctium</taxon>
    </lineage>
</organism>
<reference evidence="2" key="1">
    <citation type="journal article" date="2022" name="Mol. Ecol. Resour.">
        <title>The genomes of chicory, endive, great burdock and yacon provide insights into Asteraceae palaeo-polyploidization history and plant inulin production.</title>
        <authorList>
            <person name="Fan W."/>
            <person name="Wang S."/>
            <person name="Wang H."/>
            <person name="Wang A."/>
            <person name="Jiang F."/>
            <person name="Liu H."/>
            <person name="Zhao H."/>
            <person name="Xu D."/>
            <person name="Zhang Y."/>
        </authorList>
    </citation>
    <scope>NUCLEOTIDE SEQUENCE [LARGE SCALE GENOMIC DNA]</scope>
    <source>
        <strain evidence="2">cv. Niubang</strain>
    </source>
</reference>
<dbReference type="Proteomes" id="UP001055879">
    <property type="component" value="Linkage Group LG01"/>
</dbReference>
<accession>A0ACB9FK08</accession>
<dbReference type="EMBL" id="CM042047">
    <property type="protein sequence ID" value="KAI3771145.1"/>
    <property type="molecule type" value="Genomic_DNA"/>
</dbReference>
<name>A0ACB9FK08_ARCLA</name>
<evidence type="ECO:0000313" key="2">
    <source>
        <dbReference type="Proteomes" id="UP001055879"/>
    </source>
</evidence>
<sequence>MELHLTVHGTLPDRIGPHFTYHGARCLFRANVIVSTLSGEDILLVRVRLTCIEVRSLENDDSVAENEIVDVAFSVELPE</sequence>